<evidence type="ECO:0000313" key="3">
    <source>
        <dbReference type="Proteomes" id="UP001519345"/>
    </source>
</evidence>
<reference evidence="2 3" key="1">
    <citation type="submission" date="2021-03" db="EMBL/GenBank/DDBJ databases">
        <title>Genomic Encyclopedia of Type Strains, Phase IV (KMG-IV): sequencing the most valuable type-strain genomes for metagenomic binning, comparative biology and taxonomic classification.</title>
        <authorList>
            <person name="Goeker M."/>
        </authorList>
    </citation>
    <scope>NUCLEOTIDE SEQUENCE [LARGE SCALE GENOMIC DNA]</scope>
    <source>
        <strain evidence="2 3">DSM 25609</strain>
    </source>
</reference>
<keyword evidence="1" id="KW-0472">Membrane</keyword>
<dbReference type="InterPro" id="IPR026369">
    <property type="entry name" value="CxxC_20_CxxC"/>
</dbReference>
<keyword evidence="1" id="KW-0812">Transmembrane</keyword>
<name>A0ABS4IJI7_9BACI</name>
<feature type="transmembrane region" description="Helical" evidence="1">
    <location>
        <begin position="44"/>
        <end position="62"/>
    </location>
</feature>
<organism evidence="2 3">
    <name type="scientific">Virgibacillus natechei</name>
    <dbReference type="NCBI Taxonomy" id="1216297"/>
    <lineage>
        <taxon>Bacteria</taxon>
        <taxon>Bacillati</taxon>
        <taxon>Bacillota</taxon>
        <taxon>Bacilli</taxon>
        <taxon>Bacillales</taxon>
        <taxon>Bacillaceae</taxon>
        <taxon>Virgibacillus</taxon>
    </lineage>
</organism>
<gene>
    <name evidence="2" type="ORF">J2Z83_003223</name>
</gene>
<feature type="transmembrane region" description="Helical" evidence="1">
    <location>
        <begin position="68"/>
        <end position="88"/>
    </location>
</feature>
<dbReference type="RefSeq" id="WP_209464156.1">
    <property type="nucleotide sequence ID" value="NZ_CP110224.1"/>
</dbReference>
<comment type="caution">
    <text evidence="2">The sequence shown here is derived from an EMBL/GenBank/DDBJ whole genome shotgun (WGS) entry which is preliminary data.</text>
</comment>
<keyword evidence="1" id="KW-1133">Transmembrane helix</keyword>
<evidence type="ECO:0000313" key="2">
    <source>
        <dbReference type="EMBL" id="MBP1971086.1"/>
    </source>
</evidence>
<sequence length="98" mass="11412">MPTCAHCGMQWRYKDTLKQFFRVRMICPFCEERNFPSSKGGKKIGLFNLILLPLVIFLGTFLDLSSLWIFITVLILALTIFSVTPYFIELSKDKEALW</sequence>
<keyword evidence="3" id="KW-1185">Reference proteome</keyword>
<dbReference type="NCBIfam" id="TIGR04104">
    <property type="entry name" value="cxxc_20_cxxc"/>
    <property type="match status" value="1"/>
</dbReference>
<proteinExistence type="predicted"/>
<evidence type="ECO:0000256" key="1">
    <source>
        <dbReference type="SAM" id="Phobius"/>
    </source>
</evidence>
<dbReference type="Proteomes" id="UP001519345">
    <property type="component" value="Unassembled WGS sequence"/>
</dbReference>
<accession>A0ABS4IJI7</accession>
<protein>
    <submittedName>
        <fullName evidence="2">CXXC-20-CXXC protein</fullName>
    </submittedName>
</protein>
<dbReference type="EMBL" id="JAGGKX010000020">
    <property type="protein sequence ID" value="MBP1971086.1"/>
    <property type="molecule type" value="Genomic_DNA"/>
</dbReference>